<dbReference type="Pfam" id="PF12680">
    <property type="entry name" value="SnoaL_2"/>
    <property type="match status" value="1"/>
</dbReference>
<evidence type="ECO:0000313" key="3">
    <source>
        <dbReference type="Proteomes" id="UP001589894"/>
    </source>
</evidence>
<evidence type="ECO:0000313" key="2">
    <source>
        <dbReference type="EMBL" id="MFC0564982.1"/>
    </source>
</evidence>
<name>A0ABV6NXL4_9ACTN</name>
<reference evidence="2 3" key="1">
    <citation type="submission" date="2024-09" db="EMBL/GenBank/DDBJ databases">
        <authorList>
            <person name="Sun Q."/>
            <person name="Mori K."/>
        </authorList>
    </citation>
    <scope>NUCLEOTIDE SEQUENCE [LARGE SCALE GENOMIC DNA]</scope>
    <source>
        <strain evidence="2 3">TBRC 2205</strain>
    </source>
</reference>
<dbReference type="Gene3D" id="3.10.450.50">
    <property type="match status" value="1"/>
</dbReference>
<dbReference type="Proteomes" id="UP001589894">
    <property type="component" value="Unassembled WGS sequence"/>
</dbReference>
<gene>
    <name evidence="2" type="ORF">ACFFHU_12665</name>
</gene>
<accession>A0ABV6NXL4</accession>
<proteinExistence type="predicted"/>
<organism evidence="2 3">
    <name type="scientific">Plantactinospora siamensis</name>
    <dbReference type="NCBI Taxonomy" id="555372"/>
    <lineage>
        <taxon>Bacteria</taxon>
        <taxon>Bacillati</taxon>
        <taxon>Actinomycetota</taxon>
        <taxon>Actinomycetes</taxon>
        <taxon>Micromonosporales</taxon>
        <taxon>Micromonosporaceae</taxon>
        <taxon>Plantactinospora</taxon>
    </lineage>
</organism>
<evidence type="ECO:0000259" key="1">
    <source>
        <dbReference type="Pfam" id="PF12680"/>
    </source>
</evidence>
<dbReference type="RefSeq" id="WP_377338538.1">
    <property type="nucleotide sequence ID" value="NZ_JBHLUE010000009.1"/>
</dbReference>
<keyword evidence="3" id="KW-1185">Reference proteome</keyword>
<comment type="caution">
    <text evidence="2">The sequence shown here is derived from an EMBL/GenBank/DDBJ whole genome shotgun (WGS) entry which is preliminary data.</text>
</comment>
<dbReference type="EMBL" id="JBHLUE010000009">
    <property type="protein sequence ID" value="MFC0564982.1"/>
    <property type="molecule type" value="Genomic_DNA"/>
</dbReference>
<dbReference type="InterPro" id="IPR032710">
    <property type="entry name" value="NTF2-like_dom_sf"/>
</dbReference>
<protein>
    <submittedName>
        <fullName evidence="2">Nuclear transport factor 2 family protein</fullName>
    </submittedName>
</protein>
<sequence length="157" mass="17726">MLRSFNQRAFNERTPMSATSREVVEQMLRAGREMDVETVVALMAPDGCIEWPYRPPGVPGRLQGRAEIHRHLSQAGNFVRFTEYRDLVLHETADPEVVIVEYDALGTLVATGAPFRQTVIAVFRVREGQVRSYRDYINPLPLMEARASLARADRPGA</sequence>
<dbReference type="InterPro" id="IPR037401">
    <property type="entry name" value="SnoaL-like"/>
</dbReference>
<feature type="domain" description="SnoaL-like" evidence="1">
    <location>
        <begin position="24"/>
        <end position="132"/>
    </location>
</feature>
<dbReference type="SUPFAM" id="SSF54427">
    <property type="entry name" value="NTF2-like"/>
    <property type="match status" value="1"/>
</dbReference>